<dbReference type="EMBL" id="KX130960">
    <property type="protein sequence ID" value="APU93242.1"/>
    <property type="molecule type" value="Genomic_DNA"/>
</dbReference>
<proteinExistence type="predicted"/>
<organism evidence="1 2">
    <name type="scientific">Escherichia phage vB_EcoS-IME253</name>
    <dbReference type="NCBI Taxonomy" id="1933412"/>
    <lineage>
        <taxon>Viruses</taxon>
        <taxon>Duplodnaviria</taxon>
        <taxon>Heunggongvirae</taxon>
        <taxon>Uroviricota</taxon>
        <taxon>Caudoviricetes</taxon>
        <taxon>Drexlerviridae</taxon>
        <taxon>Braunvirinae</taxon>
        <taxon>Rtpvirus</taxon>
        <taxon>Rtpvirus IME253</taxon>
    </lineage>
</organism>
<dbReference type="GeneID" id="54979347"/>
<dbReference type="Proteomes" id="UP000225515">
    <property type="component" value="Segment"/>
</dbReference>
<reference evidence="1 2" key="1">
    <citation type="submission" date="2016-04" db="EMBL/GenBank/DDBJ databases">
        <title>An efficient strategy for bacteriophage contamination control in bacterial fermentation.</title>
        <authorList>
            <person name="Xing S."/>
            <person name="Sun Q."/>
            <person name="An X."/>
            <person name="Mi Z."/>
            <person name="Tong Y."/>
        </authorList>
    </citation>
    <scope>NUCLEOTIDE SEQUENCE [LARGE SCALE GENOMIC DNA]</scope>
</reference>
<dbReference type="Pfam" id="PF24231">
    <property type="entry name" value="DUF7444"/>
    <property type="match status" value="1"/>
</dbReference>
<accession>A0A1P8DUQ7</accession>
<evidence type="ECO:0000313" key="2">
    <source>
        <dbReference type="Proteomes" id="UP000225515"/>
    </source>
</evidence>
<dbReference type="KEGG" id="vg:54979347"/>
<evidence type="ECO:0000313" key="1">
    <source>
        <dbReference type="EMBL" id="APU93242.1"/>
    </source>
</evidence>
<name>A0A1P8DUQ7_9CAUD</name>
<keyword evidence="2" id="KW-1185">Reference proteome</keyword>
<protein>
    <submittedName>
        <fullName evidence="1">Uncharacterized protein</fullName>
    </submittedName>
</protein>
<dbReference type="InterPro" id="IPR055867">
    <property type="entry name" value="DUF7444"/>
</dbReference>
<sequence>MISLEHTGACLIVYKGEKYLPGDTFEVDVICDGLKRLIAEGKLTIEGDAKTTKQIAQEVISKKKRKEPKTISEAETGNEYK</sequence>
<dbReference type="RefSeq" id="YP_009789207.1">
    <property type="nucleotide sequence ID" value="NC_047810.1"/>
</dbReference>